<name>A0AAU7P2W1_CALMC</name>
<protein>
    <submittedName>
        <fullName evidence="9">Tryptophan-5-hydroxylase</fullName>
    </submittedName>
</protein>
<comment type="similarity">
    <text evidence="2">Belongs to the biopterin-dependent aromatic amino acid hydroxylase family.</text>
</comment>
<evidence type="ECO:0000259" key="8">
    <source>
        <dbReference type="Pfam" id="PF00351"/>
    </source>
</evidence>
<gene>
    <name evidence="9" type="primary">TPH</name>
</gene>
<evidence type="ECO:0000256" key="7">
    <source>
        <dbReference type="SAM" id="Coils"/>
    </source>
</evidence>
<keyword evidence="4" id="KW-0560">Oxidoreductase</keyword>
<evidence type="ECO:0000256" key="4">
    <source>
        <dbReference type="ARBA" id="ARBA00023002"/>
    </source>
</evidence>
<keyword evidence="5" id="KW-0408">Iron</keyword>
<dbReference type="GO" id="GO:0043005">
    <property type="term" value="C:neuron projection"/>
    <property type="evidence" value="ECO:0007669"/>
    <property type="project" value="TreeGrafter"/>
</dbReference>
<reference evidence="9" key="1">
    <citation type="submission" date="2024-06" db="EMBL/GenBank/DDBJ databases">
        <authorList>
            <person name="Lee C.-J."/>
        </authorList>
    </citation>
    <scope>NUCLEOTIDE SEQUENCE</scope>
</reference>
<evidence type="ECO:0000256" key="3">
    <source>
        <dbReference type="ARBA" id="ARBA00022723"/>
    </source>
</evidence>
<dbReference type="InterPro" id="IPR036951">
    <property type="entry name" value="ArAA_hydroxylase_sf"/>
</dbReference>
<dbReference type="PANTHER" id="PTHR11473:SF16">
    <property type="entry name" value="TRYPTOPHAN 5-HYDROXYLASE 2"/>
    <property type="match status" value="1"/>
</dbReference>
<sequence length="374" mass="43675">MKPRVMLLTRMIQRGQDFSLRCPRYQILFKIQFWETIVNWIIVEIELQNYNIGKLDGRVERWNIRITFDLAAFDNKVNVTHIESRRSQMEDSEYDIFINVESSKLAIEDLLEKLQLQIPDDVGNVKAFPTCPEEPDVVNQYLELNTNRRSKHLGHCVQRTKQALSYIFLQAAFKKFAVANEILRLQNNIPQLEDVAKFLKERTGFTVRPVAGYLSSRDFLAGLAFRLGLASLGASDFEIAKLASHVLTDAAIKKPFNPDKVIEQECQVSTYQDAYFVSESFKEAQNQIREFALNIKRPFTVRYDPYSQSVMVLEKARKRKNREKDKCKIENKNKNDNKKTTEKQIVMIIQIHFCIFKLSVDNKEKKIKRIPQNK</sequence>
<dbReference type="Gene3D" id="1.10.800.10">
    <property type="entry name" value="Aromatic amino acid hydroxylase"/>
    <property type="match status" value="2"/>
</dbReference>
<dbReference type="AlphaFoldDB" id="A0AAU7P2W1"/>
<evidence type="ECO:0000256" key="1">
    <source>
        <dbReference type="ARBA" id="ARBA00001954"/>
    </source>
</evidence>
<feature type="coiled-coil region" evidence="7">
    <location>
        <begin position="313"/>
        <end position="344"/>
    </location>
</feature>
<dbReference type="InterPro" id="IPR001273">
    <property type="entry name" value="ArAA_hydroxylase"/>
</dbReference>
<keyword evidence="6" id="KW-0503">Monooxygenase</keyword>
<feature type="domain" description="Biopterin-dependent aromatic amino acid hydroxylase family profile" evidence="8">
    <location>
        <begin position="244"/>
        <end position="322"/>
    </location>
</feature>
<feature type="domain" description="Biopterin-dependent aromatic amino acid hydroxylase family profile" evidence="8">
    <location>
        <begin position="184"/>
        <end position="226"/>
    </location>
</feature>
<accession>A0AAU7P2W1</accession>
<evidence type="ECO:0000313" key="9">
    <source>
        <dbReference type="EMBL" id="XBS35917.1"/>
    </source>
</evidence>
<dbReference type="InterPro" id="IPR036329">
    <property type="entry name" value="Aro-AA_hydroxylase_C_sf"/>
</dbReference>
<dbReference type="GO" id="GO:0004510">
    <property type="term" value="F:tryptophan 5-monooxygenase activity"/>
    <property type="evidence" value="ECO:0007669"/>
    <property type="project" value="TreeGrafter"/>
</dbReference>
<dbReference type="Pfam" id="PF00351">
    <property type="entry name" value="Biopterin_H"/>
    <property type="match status" value="2"/>
</dbReference>
<dbReference type="SUPFAM" id="SSF56534">
    <property type="entry name" value="Aromatic aminoacid monoxygenases, catalytic and oligomerization domains"/>
    <property type="match status" value="1"/>
</dbReference>
<dbReference type="EMBL" id="PP889618">
    <property type="protein sequence ID" value="XBS35917.1"/>
    <property type="molecule type" value="mRNA"/>
</dbReference>
<evidence type="ECO:0000256" key="6">
    <source>
        <dbReference type="ARBA" id="ARBA00023033"/>
    </source>
</evidence>
<dbReference type="GO" id="GO:0009072">
    <property type="term" value="P:aromatic amino acid metabolic process"/>
    <property type="evidence" value="ECO:0007669"/>
    <property type="project" value="InterPro"/>
</dbReference>
<organism evidence="9">
    <name type="scientific">Callistoctopus minor</name>
    <name type="common">Octopus</name>
    <name type="synonym">Octopus minor</name>
    <dbReference type="NCBI Taxonomy" id="515824"/>
    <lineage>
        <taxon>Eukaryota</taxon>
        <taxon>Metazoa</taxon>
        <taxon>Spiralia</taxon>
        <taxon>Lophotrochozoa</taxon>
        <taxon>Mollusca</taxon>
        <taxon>Cephalopoda</taxon>
        <taxon>Coleoidea</taxon>
        <taxon>Octopodiformes</taxon>
        <taxon>Octopoda</taxon>
        <taxon>Incirrata</taxon>
        <taxon>Octopodidae</taxon>
        <taxon>Callistoctopus</taxon>
    </lineage>
</organism>
<dbReference type="Gene3D" id="3.30.70.260">
    <property type="match status" value="1"/>
</dbReference>
<evidence type="ECO:0000256" key="2">
    <source>
        <dbReference type="ARBA" id="ARBA00009712"/>
    </source>
</evidence>
<keyword evidence="3" id="KW-0479">Metal-binding</keyword>
<dbReference type="InterPro" id="IPR019774">
    <property type="entry name" value="Aromatic-AA_hydroxylase_C"/>
</dbReference>
<evidence type="ECO:0000256" key="5">
    <source>
        <dbReference type="ARBA" id="ARBA00023004"/>
    </source>
</evidence>
<dbReference type="PANTHER" id="PTHR11473">
    <property type="entry name" value="AROMATIC AMINO ACID HYDROXYLASE"/>
    <property type="match status" value="1"/>
</dbReference>
<keyword evidence="7" id="KW-0175">Coiled coil</keyword>
<comment type="cofactor">
    <cofactor evidence="1">
        <name>Fe(2+)</name>
        <dbReference type="ChEBI" id="CHEBI:29033"/>
    </cofactor>
</comment>
<proteinExistence type="evidence at transcript level"/>
<dbReference type="GO" id="GO:0005506">
    <property type="term" value="F:iron ion binding"/>
    <property type="evidence" value="ECO:0007669"/>
    <property type="project" value="InterPro"/>
</dbReference>